<organism evidence="2 3">
    <name type="scientific">Flemingia macrophylla</name>
    <dbReference type="NCBI Taxonomy" id="520843"/>
    <lineage>
        <taxon>Eukaryota</taxon>
        <taxon>Viridiplantae</taxon>
        <taxon>Streptophyta</taxon>
        <taxon>Embryophyta</taxon>
        <taxon>Tracheophyta</taxon>
        <taxon>Spermatophyta</taxon>
        <taxon>Magnoliopsida</taxon>
        <taxon>eudicotyledons</taxon>
        <taxon>Gunneridae</taxon>
        <taxon>Pentapetalae</taxon>
        <taxon>rosids</taxon>
        <taxon>fabids</taxon>
        <taxon>Fabales</taxon>
        <taxon>Fabaceae</taxon>
        <taxon>Papilionoideae</taxon>
        <taxon>50 kb inversion clade</taxon>
        <taxon>NPAAA clade</taxon>
        <taxon>indigoferoid/millettioid clade</taxon>
        <taxon>Phaseoleae</taxon>
        <taxon>Flemingia</taxon>
    </lineage>
</organism>
<protein>
    <submittedName>
        <fullName evidence="2">Uncharacterized protein</fullName>
    </submittedName>
</protein>
<evidence type="ECO:0000256" key="1">
    <source>
        <dbReference type="SAM" id="SignalP"/>
    </source>
</evidence>
<evidence type="ECO:0000313" key="2">
    <source>
        <dbReference type="EMBL" id="KAL2320801.1"/>
    </source>
</evidence>
<keyword evidence="1" id="KW-0732">Signal</keyword>
<dbReference type="AlphaFoldDB" id="A0ABD1LB94"/>
<gene>
    <name evidence="2" type="ORF">Fmac_029770</name>
</gene>
<keyword evidence="3" id="KW-1185">Reference proteome</keyword>
<comment type="caution">
    <text evidence="2">The sequence shown here is derived from an EMBL/GenBank/DDBJ whole genome shotgun (WGS) entry which is preliminary data.</text>
</comment>
<dbReference type="EMBL" id="JBGMDY010000010">
    <property type="protein sequence ID" value="KAL2320801.1"/>
    <property type="molecule type" value="Genomic_DNA"/>
</dbReference>
<dbReference type="Proteomes" id="UP001603857">
    <property type="component" value="Unassembled WGS sequence"/>
</dbReference>
<sequence>MITFILVCFFMLQGKSRVGSTRASVGGTGTSMSPKWYIKQFFIYEFYCPSFNFKVIY</sequence>
<evidence type="ECO:0000313" key="3">
    <source>
        <dbReference type="Proteomes" id="UP001603857"/>
    </source>
</evidence>
<accession>A0ABD1LB94</accession>
<proteinExistence type="predicted"/>
<name>A0ABD1LB94_9FABA</name>
<feature type="chain" id="PRO_5044755937" evidence="1">
    <location>
        <begin position="17"/>
        <end position="57"/>
    </location>
</feature>
<feature type="signal peptide" evidence="1">
    <location>
        <begin position="1"/>
        <end position="16"/>
    </location>
</feature>
<reference evidence="2 3" key="1">
    <citation type="submission" date="2024-08" db="EMBL/GenBank/DDBJ databases">
        <title>Insights into the chromosomal genome structure of Flemingia macrophylla.</title>
        <authorList>
            <person name="Ding Y."/>
            <person name="Zhao Y."/>
            <person name="Bi W."/>
            <person name="Wu M."/>
            <person name="Zhao G."/>
            <person name="Gong Y."/>
            <person name="Li W."/>
            <person name="Zhang P."/>
        </authorList>
    </citation>
    <scope>NUCLEOTIDE SEQUENCE [LARGE SCALE GENOMIC DNA]</scope>
    <source>
        <strain evidence="2">DYQJB</strain>
        <tissue evidence="2">Leaf</tissue>
    </source>
</reference>